<dbReference type="Gene3D" id="2.40.10.120">
    <property type="match status" value="1"/>
</dbReference>
<evidence type="ECO:0000313" key="4">
    <source>
        <dbReference type="Proteomes" id="UP000043699"/>
    </source>
</evidence>
<dbReference type="AlphaFoldDB" id="A0A098EI72"/>
<dbReference type="PANTHER" id="PTHR22939">
    <property type="entry name" value="SERINE PROTEASE FAMILY S1C HTRA-RELATED"/>
    <property type="match status" value="1"/>
</dbReference>
<keyword evidence="1" id="KW-0720">Serine protease</keyword>
<dbReference type="Proteomes" id="UP000043699">
    <property type="component" value="Unassembled WGS sequence"/>
</dbReference>
<sequence length="432" mass="47168">MNNRTGKRKQQNQSRNKRLLLSILSLVLLAAIGLGAYFLAFTPDSKSNAAPPMKEDFAGMVYTGFDVSEIEELEAPEEVVQGTVENAVESKPEEPVKTETVIIPPKKDSSLMIANAKAHVYTIYTDLEQGSGFLFNTQGDIVTSAHVVRDASYIVLKNSDGQEFSGQIAGISETEDIALVRVEELAGKQPMGIATSPAEPGTEVVAIGSPGDVSNTVTEGEITATGASFSDGYEYTDMYEMTAVLKKGSSGGPLIDLDSEKVLGINSIILEDKPEIGYAIPMYTVVDQLNAWAADPITYEEEEIVLPDVKDAFFEETILRDFITAYYELLPYSLNDPELAYYESYLLPDSQGATEGKNFVETNRSETRTFDAVVPSIDSVVIGEEEALVEARATLTYHDEETGETATIEHTAIYTVVIDGYGDYQIKNIEMK</sequence>
<dbReference type="EMBL" id="CCXS01000001">
    <property type="protein sequence ID" value="CEG21999.1"/>
    <property type="molecule type" value="Genomic_DNA"/>
</dbReference>
<gene>
    <name evidence="3" type="primary">hhoA</name>
    <name evidence="3" type="ORF">BN1080_00919</name>
</gene>
<dbReference type="RefSeq" id="WP_052650738.1">
    <property type="nucleotide sequence ID" value="NZ_CCXS01000001.1"/>
</dbReference>
<dbReference type="InterPro" id="IPR054528">
    <property type="entry name" value="TcaA_5th"/>
</dbReference>
<proteinExistence type="predicted"/>
<dbReference type="SUPFAM" id="SSF50494">
    <property type="entry name" value="Trypsin-like serine proteases"/>
    <property type="match status" value="1"/>
</dbReference>
<dbReference type="GO" id="GO:0006508">
    <property type="term" value="P:proteolysis"/>
    <property type="evidence" value="ECO:0007669"/>
    <property type="project" value="UniProtKB-KW"/>
</dbReference>
<dbReference type="PRINTS" id="PR00834">
    <property type="entry name" value="PROTEASES2C"/>
</dbReference>
<dbReference type="Pfam" id="PF22819">
    <property type="entry name" value="TcaA_5th"/>
    <property type="match status" value="1"/>
</dbReference>
<dbReference type="InterPro" id="IPR001940">
    <property type="entry name" value="Peptidase_S1C"/>
</dbReference>
<organism evidence="3 4">
    <name type="scientific">Planococcus massiliensis</name>
    <dbReference type="NCBI Taxonomy" id="1499687"/>
    <lineage>
        <taxon>Bacteria</taxon>
        <taxon>Bacillati</taxon>
        <taxon>Bacillota</taxon>
        <taxon>Bacilli</taxon>
        <taxon>Bacillales</taxon>
        <taxon>Caryophanaceae</taxon>
        <taxon>Planococcus</taxon>
    </lineage>
</organism>
<dbReference type="STRING" id="1499687.BN1080_00919"/>
<reference evidence="3 4" key="1">
    <citation type="submission" date="2014-09" db="EMBL/GenBank/DDBJ databases">
        <authorList>
            <person name="Urmite Genomes Urmite Genomes"/>
        </authorList>
    </citation>
    <scope>NUCLEOTIDE SEQUENCE [LARGE SCALE GENOMIC DNA]</scope>
    <source>
        <strain evidence="3 4">ES2</strain>
    </source>
</reference>
<dbReference type="InterPro" id="IPR009003">
    <property type="entry name" value="Peptidase_S1_PA"/>
</dbReference>
<dbReference type="Pfam" id="PF13365">
    <property type="entry name" value="Trypsin_2"/>
    <property type="match status" value="1"/>
</dbReference>
<protein>
    <submittedName>
        <fullName evidence="3">Putative serine protease HhoA</fullName>
    </submittedName>
</protein>
<dbReference type="OrthoDB" id="189537at2"/>
<keyword evidence="1" id="KW-0378">Hydrolase</keyword>
<dbReference type="GO" id="GO:0004252">
    <property type="term" value="F:serine-type endopeptidase activity"/>
    <property type="evidence" value="ECO:0007669"/>
    <property type="project" value="InterPro"/>
</dbReference>
<evidence type="ECO:0000256" key="1">
    <source>
        <dbReference type="ARBA" id="ARBA00022825"/>
    </source>
</evidence>
<accession>A0A098EI72</accession>
<dbReference type="PANTHER" id="PTHR22939:SF129">
    <property type="entry name" value="SERINE PROTEASE HTRA2, MITOCHONDRIAL"/>
    <property type="match status" value="1"/>
</dbReference>
<evidence type="ECO:0000313" key="3">
    <source>
        <dbReference type="EMBL" id="CEG21999.1"/>
    </source>
</evidence>
<evidence type="ECO:0000259" key="2">
    <source>
        <dbReference type="Pfam" id="PF22819"/>
    </source>
</evidence>
<keyword evidence="4" id="KW-1185">Reference proteome</keyword>
<feature type="domain" description="TcaA protein NTF2-like" evidence="2">
    <location>
        <begin position="319"/>
        <end position="430"/>
    </location>
</feature>
<keyword evidence="3" id="KW-0645">Protease</keyword>
<name>A0A098EI72_9BACL</name>